<keyword evidence="1" id="KW-0853">WD repeat</keyword>
<dbReference type="InterPro" id="IPR001680">
    <property type="entry name" value="WD40_rpt"/>
</dbReference>
<feature type="repeat" description="WD" evidence="1">
    <location>
        <begin position="459"/>
        <end position="493"/>
    </location>
</feature>
<dbReference type="EMBL" id="CAJJDN010000004">
    <property type="protein sequence ID" value="CAD8050135.1"/>
    <property type="molecule type" value="Genomic_DNA"/>
</dbReference>
<sequence length="638" mass="74533">MLQIPKKSVAYEKILADFYQQFISQEIASQRPQIEFLHFLCSSFMMEKLLKIQEESIKNKDDEYSARTELNKFIQYMVNQKAAYLNESVRDELLTLSKNRLDESYLIGYSQFYKYHPLITTSIMSEKINYIQEYLTHQNQIFQEFKNKLKFNQYSNSDTINTTRYLTLSGLSQFAKNIENKNISSKDDKVRDLKLIEESVQIKEKYFNTFIEDDWLRIIVQIEKCQKSHLDPLSQQDFSKIQQLIEQKQLPYQIANQMKQEVLKKLQQKRQQQQQQQENDEKSVKYSQLIKYKLSHDTKLIECLLNQQKNLLGVKLQDLPNVISYIQISKFCNIICCGCYDGNILVYDMNELKQNRQNRLLCNPSFEMHIHEGPVTAISILYDESYIISVSVDLTIKFSCLKSRQPLVVYKGHLQTIWHLAFAPMGYWFASASSDGTALLWATDQNQCIRIFGPVMNQVKLVEFVPSVEYVVTAEENRIVRIWSIDKAECMYISILDGNITCMNISFTGQFLCIGCDSGSVILFYLPITKLLKDKIYLQRSDFHSANGRDYIRSVSISLDETTLMCCNSNRIGFFNIADLMKKTSEDVFKGLEQSIKSIEYEKNNWSRNAVPIELLELQDYIHLAQYVCNGFALYVCK</sequence>
<dbReference type="GO" id="GO:0006367">
    <property type="term" value="P:transcription initiation at RNA polymerase II promoter"/>
    <property type="evidence" value="ECO:0007669"/>
    <property type="project" value="TreeGrafter"/>
</dbReference>
<evidence type="ECO:0000256" key="1">
    <source>
        <dbReference type="PROSITE-ProRule" id="PRU00221"/>
    </source>
</evidence>
<evidence type="ECO:0000313" key="4">
    <source>
        <dbReference type="Proteomes" id="UP000692954"/>
    </source>
</evidence>
<dbReference type="AlphaFoldDB" id="A0A8S1K8Q0"/>
<dbReference type="PANTHER" id="PTHR19879:SF1">
    <property type="entry name" value="CANNONBALL-RELATED"/>
    <property type="match status" value="1"/>
</dbReference>
<dbReference type="OrthoDB" id="10266330at2759"/>
<feature type="repeat" description="WD" evidence="1">
    <location>
        <begin position="410"/>
        <end position="451"/>
    </location>
</feature>
<proteinExistence type="predicted"/>
<dbReference type="PROSITE" id="PS50082">
    <property type="entry name" value="WD_REPEATS_2"/>
    <property type="match status" value="2"/>
</dbReference>
<protein>
    <submittedName>
        <fullName evidence="3">Uncharacterized protein</fullName>
    </submittedName>
</protein>
<reference evidence="3" key="1">
    <citation type="submission" date="2021-01" db="EMBL/GenBank/DDBJ databases">
        <authorList>
            <consortium name="Genoscope - CEA"/>
            <person name="William W."/>
        </authorList>
    </citation>
    <scope>NUCLEOTIDE SEQUENCE</scope>
</reference>
<dbReference type="PANTHER" id="PTHR19879">
    <property type="entry name" value="TRANSCRIPTION INITIATION FACTOR TFIID"/>
    <property type="match status" value="1"/>
</dbReference>
<name>A0A8S1K8Q0_9CILI</name>
<evidence type="ECO:0000256" key="2">
    <source>
        <dbReference type="SAM" id="Coils"/>
    </source>
</evidence>
<accession>A0A8S1K8Q0</accession>
<dbReference type="PROSITE" id="PS50294">
    <property type="entry name" value="WD_REPEATS_REGION"/>
    <property type="match status" value="1"/>
</dbReference>
<dbReference type="Pfam" id="PF00400">
    <property type="entry name" value="WD40"/>
    <property type="match status" value="2"/>
</dbReference>
<dbReference type="Proteomes" id="UP000692954">
    <property type="component" value="Unassembled WGS sequence"/>
</dbReference>
<dbReference type="GO" id="GO:0005669">
    <property type="term" value="C:transcription factor TFIID complex"/>
    <property type="evidence" value="ECO:0007669"/>
    <property type="project" value="TreeGrafter"/>
</dbReference>
<comment type="caution">
    <text evidence="3">The sequence shown here is derived from an EMBL/GenBank/DDBJ whole genome shotgun (WGS) entry which is preliminary data.</text>
</comment>
<keyword evidence="2" id="KW-0175">Coiled coil</keyword>
<evidence type="ECO:0000313" key="3">
    <source>
        <dbReference type="EMBL" id="CAD8050135.1"/>
    </source>
</evidence>
<feature type="coiled-coil region" evidence="2">
    <location>
        <begin position="252"/>
        <end position="283"/>
    </location>
</feature>
<dbReference type="GO" id="GO:0016251">
    <property type="term" value="F:RNA polymerase II general transcription initiation factor activity"/>
    <property type="evidence" value="ECO:0007669"/>
    <property type="project" value="TreeGrafter"/>
</dbReference>
<gene>
    <name evidence="3" type="ORF">PSON_ATCC_30995.1.T0040491</name>
</gene>
<organism evidence="3 4">
    <name type="scientific">Paramecium sonneborni</name>
    <dbReference type="NCBI Taxonomy" id="65129"/>
    <lineage>
        <taxon>Eukaryota</taxon>
        <taxon>Sar</taxon>
        <taxon>Alveolata</taxon>
        <taxon>Ciliophora</taxon>
        <taxon>Intramacronucleata</taxon>
        <taxon>Oligohymenophorea</taxon>
        <taxon>Peniculida</taxon>
        <taxon>Parameciidae</taxon>
        <taxon>Paramecium</taxon>
    </lineage>
</organism>
<keyword evidence="4" id="KW-1185">Reference proteome</keyword>
<dbReference type="SMART" id="SM00320">
    <property type="entry name" value="WD40"/>
    <property type="match status" value="5"/>
</dbReference>